<protein>
    <recommendedName>
        <fullName evidence="9">Probable butyrate kinase</fullName>
        <shortName evidence="9">BK</shortName>
        <ecNumber evidence="9">2.7.2.7</ecNumber>
    </recommendedName>
    <alternativeName>
        <fullName evidence="9">Branched-chain carboxylic acid kinase</fullName>
    </alternativeName>
</protein>
<keyword evidence="7 9" id="KW-0067">ATP-binding</keyword>
<dbReference type="Gene3D" id="3.30.420.40">
    <property type="match status" value="2"/>
</dbReference>
<evidence type="ECO:0000256" key="10">
    <source>
        <dbReference type="RuleBase" id="RU003835"/>
    </source>
</evidence>
<dbReference type="Pfam" id="PF00871">
    <property type="entry name" value="Acetate_kinase"/>
    <property type="match status" value="1"/>
</dbReference>
<dbReference type="GO" id="GO:0008776">
    <property type="term" value="F:acetate kinase activity"/>
    <property type="evidence" value="ECO:0007669"/>
    <property type="project" value="TreeGrafter"/>
</dbReference>
<dbReference type="InterPro" id="IPR023865">
    <property type="entry name" value="Aliphatic_acid_kinase_CS"/>
</dbReference>
<dbReference type="CDD" id="cd24011">
    <property type="entry name" value="ASKHA_NBD_BK"/>
    <property type="match status" value="1"/>
</dbReference>
<dbReference type="PIRSF" id="PIRSF036458">
    <property type="entry name" value="Butyrate_kin"/>
    <property type="match status" value="1"/>
</dbReference>
<dbReference type="GO" id="GO:0047761">
    <property type="term" value="F:butyrate kinase activity"/>
    <property type="evidence" value="ECO:0007669"/>
    <property type="project" value="UniProtKB-UniRule"/>
</dbReference>
<dbReference type="GO" id="GO:0005737">
    <property type="term" value="C:cytoplasm"/>
    <property type="evidence" value="ECO:0007669"/>
    <property type="project" value="UniProtKB-SubCell"/>
</dbReference>
<dbReference type="SUPFAM" id="SSF53067">
    <property type="entry name" value="Actin-like ATPase domain"/>
    <property type="match status" value="2"/>
</dbReference>
<evidence type="ECO:0000256" key="8">
    <source>
        <dbReference type="ARBA" id="ARBA00048596"/>
    </source>
</evidence>
<sequence length="364" mass="40225">MYKILVINPGATSTKLSIFEDNNEVISESIEHSSNEIENCKTIMDQLPFRKKCVEDFLKRYNISIDELDAIAARGGILPPMKSGTYRVDENMVNYLKTKTRVEHASNLAAVIAFELSKSSSKDLPVFITDPISVDEFIPEARISGIPQLERHSLFHALNMKIVARFAAKELNKEYEECNFVIAHLGGGISVGAQRKGLMIDVNNATDEGPFSSQRTGELPMGDLAKWIFKNMHSYSKNDVKSTFVGKGGLFAYLKTASLKDALKLAEKDDYAKSIVEAMAYQVAKEIGGMAAILGGDLDAIILTGGMAHSDYFVELIKRRIDKLGVVMVYPGAYEMEGLALGALRALNNSENANVWEGEIFYEN</sequence>
<comment type="catalytic activity">
    <reaction evidence="8 9">
        <text>butanoate + ATP = butanoyl phosphate + ADP</text>
        <dbReference type="Rhea" id="RHEA:13585"/>
        <dbReference type="ChEBI" id="CHEBI:17968"/>
        <dbReference type="ChEBI" id="CHEBI:30616"/>
        <dbReference type="ChEBI" id="CHEBI:58079"/>
        <dbReference type="ChEBI" id="CHEBI:456216"/>
        <dbReference type="EC" id="2.7.2.7"/>
    </reaction>
</comment>
<dbReference type="InterPro" id="IPR043129">
    <property type="entry name" value="ATPase_NBD"/>
</dbReference>
<keyword evidence="6 9" id="KW-0418">Kinase</keyword>
<keyword evidence="4 9" id="KW-0808">Transferase</keyword>
<dbReference type="InterPro" id="IPR011245">
    <property type="entry name" value="Butyrate_kin"/>
</dbReference>
<keyword evidence="5 9" id="KW-0547">Nucleotide-binding</keyword>
<evidence type="ECO:0000313" key="12">
    <source>
        <dbReference type="Proteomes" id="UP000236199"/>
    </source>
</evidence>
<evidence type="ECO:0000256" key="7">
    <source>
        <dbReference type="ARBA" id="ARBA00022840"/>
    </source>
</evidence>
<dbReference type="HAMAP" id="MF_00542">
    <property type="entry name" value="Butyrate_kinase"/>
    <property type="match status" value="1"/>
</dbReference>
<keyword evidence="12" id="KW-1185">Reference proteome</keyword>
<evidence type="ECO:0000256" key="2">
    <source>
        <dbReference type="ARBA" id="ARBA00008748"/>
    </source>
</evidence>
<proteinExistence type="inferred from homology"/>
<dbReference type="NCBIfam" id="NF002834">
    <property type="entry name" value="PRK03011.1-5"/>
    <property type="match status" value="1"/>
</dbReference>
<dbReference type="EMBL" id="AZRM01000037">
    <property type="protein sequence ID" value="PNR99272.1"/>
    <property type="molecule type" value="Genomic_DNA"/>
</dbReference>
<gene>
    <name evidence="9" type="primary">buk</name>
    <name evidence="11" type="ORF">X928_07720</name>
</gene>
<evidence type="ECO:0000256" key="1">
    <source>
        <dbReference type="ARBA" id="ARBA00004496"/>
    </source>
</evidence>
<name>A0A2K1P8Z8_9BACT</name>
<dbReference type="GO" id="GO:0005524">
    <property type="term" value="F:ATP binding"/>
    <property type="evidence" value="ECO:0007669"/>
    <property type="project" value="UniProtKB-KW"/>
</dbReference>
<dbReference type="PRINTS" id="PR00471">
    <property type="entry name" value="ACETATEKNASE"/>
</dbReference>
<evidence type="ECO:0000256" key="9">
    <source>
        <dbReference type="HAMAP-Rule" id="MF_00542"/>
    </source>
</evidence>
<comment type="similarity">
    <text evidence="2 9 10">Belongs to the acetokinase family.</text>
</comment>
<organism evidence="11 12">
    <name type="scientific">Petrotoga miotherma DSM 10691</name>
    <dbReference type="NCBI Taxonomy" id="1434326"/>
    <lineage>
        <taxon>Bacteria</taxon>
        <taxon>Thermotogati</taxon>
        <taxon>Thermotogota</taxon>
        <taxon>Thermotogae</taxon>
        <taxon>Petrotogales</taxon>
        <taxon>Petrotogaceae</taxon>
        <taxon>Petrotoga</taxon>
    </lineage>
</organism>
<dbReference type="PROSITE" id="PS01076">
    <property type="entry name" value="ACETATE_KINASE_2"/>
    <property type="match status" value="1"/>
</dbReference>
<dbReference type="RefSeq" id="WP_103079171.1">
    <property type="nucleotide sequence ID" value="NZ_AZRM01000037.1"/>
</dbReference>
<evidence type="ECO:0000256" key="3">
    <source>
        <dbReference type="ARBA" id="ARBA00022490"/>
    </source>
</evidence>
<comment type="subcellular location">
    <subcellularLocation>
        <location evidence="1 9">Cytoplasm</location>
    </subcellularLocation>
</comment>
<keyword evidence="3 9" id="KW-0963">Cytoplasm</keyword>
<dbReference type="InterPro" id="IPR000890">
    <property type="entry name" value="Aliphatic_acid_kin_short-chain"/>
</dbReference>
<dbReference type="NCBIfam" id="TIGR02707">
    <property type="entry name" value="butyr_kinase"/>
    <property type="match status" value="1"/>
</dbReference>
<comment type="caution">
    <text evidence="11">The sequence shown here is derived from an EMBL/GenBank/DDBJ whole genome shotgun (WGS) entry which is preliminary data.</text>
</comment>
<dbReference type="OrthoDB" id="9771859at2"/>
<reference evidence="11 12" key="1">
    <citation type="submission" date="2013-12" db="EMBL/GenBank/DDBJ databases">
        <title>Comparative genomics of Petrotoga isolates.</title>
        <authorList>
            <person name="Nesbo C.L."/>
            <person name="Charchuk R."/>
            <person name="Chow K."/>
        </authorList>
    </citation>
    <scope>NUCLEOTIDE SEQUENCE [LARGE SCALE GENOMIC DNA]</scope>
    <source>
        <strain evidence="11 12">DSM 10691</strain>
    </source>
</reference>
<accession>A0A2K1P8Z8</accession>
<dbReference type="PANTHER" id="PTHR21060">
    <property type="entry name" value="ACETATE KINASE"/>
    <property type="match status" value="1"/>
</dbReference>
<evidence type="ECO:0000256" key="6">
    <source>
        <dbReference type="ARBA" id="ARBA00022777"/>
    </source>
</evidence>
<dbReference type="PANTHER" id="PTHR21060:SF20">
    <property type="entry name" value="BUTYRATE KINASE 1-RELATED"/>
    <property type="match status" value="1"/>
</dbReference>
<evidence type="ECO:0000256" key="4">
    <source>
        <dbReference type="ARBA" id="ARBA00022679"/>
    </source>
</evidence>
<dbReference type="AlphaFoldDB" id="A0A2K1P8Z8"/>
<dbReference type="EC" id="2.7.2.7" evidence="9"/>
<dbReference type="Proteomes" id="UP000236199">
    <property type="component" value="Unassembled WGS sequence"/>
</dbReference>
<evidence type="ECO:0000256" key="5">
    <source>
        <dbReference type="ARBA" id="ARBA00022741"/>
    </source>
</evidence>
<dbReference type="GO" id="GO:0006083">
    <property type="term" value="P:acetate metabolic process"/>
    <property type="evidence" value="ECO:0007669"/>
    <property type="project" value="TreeGrafter"/>
</dbReference>
<evidence type="ECO:0000313" key="11">
    <source>
        <dbReference type="EMBL" id="PNR99272.1"/>
    </source>
</evidence>